<protein>
    <submittedName>
        <fullName evidence="2">Uncharacterized protein</fullName>
    </submittedName>
</protein>
<organism evidence="2">
    <name type="scientific">uncultured Thermomicrobiales bacterium</name>
    <dbReference type="NCBI Taxonomy" id="1645740"/>
    <lineage>
        <taxon>Bacteria</taxon>
        <taxon>Pseudomonadati</taxon>
        <taxon>Thermomicrobiota</taxon>
        <taxon>Thermomicrobia</taxon>
        <taxon>Thermomicrobiales</taxon>
        <taxon>environmental samples</taxon>
    </lineage>
</organism>
<sequence length="24" mass="2323">GSRPADPAGGALAGGMGRHDDNDE</sequence>
<proteinExistence type="predicted"/>
<reference evidence="2" key="1">
    <citation type="submission" date="2020-02" db="EMBL/GenBank/DDBJ databases">
        <authorList>
            <person name="Meier V. D."/>
        </authorList>
    </citation>
    <scope>NUCLEOTIDE SEQUENCE</scope>
    <source>
        <strain evidence="2">AVDCRST_MAG88</strain>
    </source>
</reference>
<feature type="non-terminal residue" evidence="2">
    <location>
        <position position="24"/>
    </location>
</feature>
<evidence type="ECO:0000313" key="2">
    <source>
        <dbReference type="EMBL" id="CAA9555586.1"/>
    </source>
</evidence>
<feature type="region of interest" description="Disordered" evidence="1">
    <location>
        <begin position="1"/>
        <end position="24"/>
    </location>
</feature>
<evidence type="ECO:0000256" key="1">
    <source>
        <dbReference type="SAM" id="MobiDB-lite"/>
    </source>
</evidence>
<feature type="non-terminal residue" evidence="2">
    <location>
        <position position="1"/>
    </location>
</feature>
<dbReference type="AlphaFoldDB" id="A0A6J4UN19"/>
<accession>A0A6J4UN19</accession>
<gene>
    <name evidence="2" type="ORF">AVDCRST_MAG88-1083</name>
</gene>
<name>A0A6J4UN19_9BACT</name>
<dbReference type="EMBL" id="CADCWM010000378">
    <property type="protein sequence ID" value="CAA9555586.1"/>
    <property type="molecule type" value="Genomic_DNA"/>
</dbReference>